<sequence length="777" mass="85364">MTLNLDRLPYDILFNIAGQLPFSDIIHLSLTCRQLYSLREESTLCRKTIENHVPFTKEAQLAADGRISYRDALERIYFRRGSFAMATPSSACIVDYGSSFLYRQNVLCYMSHGVVRVRSMLDTGVDTTIDTGPMVAWLSGNNFGTTEILPEISLLHYSHGIVSLHFDYSESELCSQWRDDEHWLIYIELGKFNPVTGDGVNVIKPPGNASKLFVRNTDSYYFYGTHTGLGAHGHHEWKIHSHSLADSSPLPPHNPPLQLDEFVGSDIGSTVAFEIHGAHFYAVSNQTSFVVEEVDWTSFYHCIRFPLHRPVKEALEVNTRVYRRQHAEGPINDSWTDLTLQVDERTNLLQIVEARREWRNGGSKQERTFYTHEVTFPKPSARRRQTAHGAVVATTPSAAASASVSSDNDELPERETNDPDEEGDGAASPSLQAQGTLLLPPNDLLVSTIGSGNNPHYAPVEERLPRSYHPERRHDDGQPSPAQSFILARTKLRTYNLSCSAFLDLVEDEACCPASAAVGGPPCLRIRIGARKRQSFLPIASYSSGDGERSGKGKDRQTAEARETMISLPPYEDRFSYPPIRLWPPTGESGGENGVRGEHTCARKLHDILNAPLTPPSPAAAAAVAPVSAKASCGTDGAAMMTSPTSVFSQLSFSSQLSACSSVSAYTPPPPATETVAAADERSVVFLRRPKYGSGERSGPIVLVSFDRGIEAGMLAYTAKTAERKDSGIAMVDNATTASFKDESGCMGSKANRMLWQRDECWNSECACVRRMACGAA</sequence>
<accession>A0ABQ8GAW8</accession>
<reference evidence="3 4" key="1">
    <citation type="journal article" date="2021" name="Nat. Commun.">
        <title>Genetic determinants of endophytism in the Arabidopsis root mycobiome.</title>
        <authorList>
            <person name="Mesny F."/>
            <person name="Miyauchi S."/>
            <person name="Thiergart T."/>
            <person name="Pickel B."/>
            <person name="Atanasova L."/>
            <person name="Karlsson M."/>
            <person name="Huettel B."/>
            <person name="Barry K.W."/>
            <person name="Haridas S."/>
            <person name="Chen C."/>
            <person name="Bauer D."/>
            <person name="Andreopoulos W."/>
            <person name="Pangilinan J."/>
            <person name="LaButti K."/>
            <person name="Riley R."/>
            <person name="Lipzen A."/>
            <person name="Clum A."/>
            <person name="Drula E."/>
            <person name="Henrissat B."/>
            <person name="Kohler A."/>
            <person name="Grigoriev I.V."/>
            <person name="Martin F.M."/>
            <person name="Hacquard S."/>
        </authorList>
    </citation>
    <scope>NUCLEOTIDE SEQUENCE [LARGE SCALE GENOMIC DNA]</scope>
    <source>
        <strain evidence="3 4">MPI-SDFR-AT-0080</strain>
    </source>
</reference>
<dbReference type="InterPro" id="IPR036047">
    <property type="entry name" value="F-box-like_dom_sf"/>
</dbReference>
<feature type="domain" description="F-box" evidence="2">
    <location>
        <begin position="2"/>
        <end position="48"/>
    </location>
</feature>
<evidence type="ECO:0000256" key="1">
    <source>
        <dbReference type="SAM" id="MobiDB-lite"/>
    </source>
</evidence>
<dbReference type="Proteomes" id="UP000774617">
    <property type="component" value="Unassembled WGS sequence"/>
</dbReference>
<dbReference type="EMBL" id="JAGTJR010000013">
    <property type="protein sequence ID" value="KAH7050233.1"/>
    <property type="molecule type" value="Genomic_DNA"/>
</dbReference>
<evidence type="ECO:0000313" key="4">
    <source>
        <dbReference type="Proteomes" id="UP000774617"/>
    </source>
</evidence>
<dbReference type="PROSITE" id="PS50181">
    <property type="entry name" value="FBOX"/>
    <property type="match status" value="1"/>
</dbReference>
<name>A0ABQ8GAW8_9PEZI</name>
<evidence type="ECO:0000259" key="2">
    <source>
        <dbReference type="PROSITE" id="PS50181"/>
    </source>
</evidence>
<dbReference type="CDD" id="cd09917">
    <property type="entry name" value="F-box_SF"/>
    <property type="match status" value="1"/>
</dbReference>
<feature type="compositionally biased region" description="Basic and acidic residues" evidence="1">
    <location>
        <begin position="546"/>
        <end position="559"/>
    </location>
</feature>
<dbReference type="SMART" id="SM00256">
    <property type="entry name" value="FBOX"/>
    <property type="match status" value="1"/>
</dbReference>
<dbReference type="Pfam" id="PF00646">
    <property type="entry name" value="F-box"/>
    <property type="match status" value="1"/>
</dbReference>
<dbReference type="SUPFAM" id="SSF81383">
    <property type="entry name" value="F-box domain"/>
    <property type="match status" value="1"/>
</dbReference>
<evidence type="ECO:0000313" key="3">
    <source>
        <dbReference type="EMBL" id="KAH7050233.1"/>
    </source>
</evidence>
<proteinExistence type="predicted"/>
<gene>
    <name evidence="3" type="ORF">B0J12DRAFT_90278</name>
</gene>
<dbReference type="InterPro" id="IPR001810">
    <property type="entry name" value="F-box_dom"/>
</dbReference>
<organism evidence="3 4">
    <name type="scientific">Macrophomina phaseolina</name>
    <dbReference type="NCBI Taxonomy" id="35725"/>
    <lineage>
        <taxon>Eukaryota</taxon>
        <taxon>Fungi</taxon>
        <taxon>Dikarya</taxon>
        <taxon>Ascomycota</taxon>
        <taxon>Pezizomycotina</taxon>
        <taxon>Dothideomycetes</taxon>
        <taxon>Dothideomycetes incertae sedis</taxon>
        <taxon>Botryosphaeriales</taxon>
        <taxon>Botryosphaeriaceae</taxon>
        <taxon>Macrophomina</taxon>
    </lineage>
</organism>
<feature type="compositionally biased region" description="Low complexity" evidence="1">
    <location>
        <begin position="390"/>
        <end position="406"/>
    </location>
</feature>
<feature type="region of interest" description="Disordered" evidence="1">
    <location>
        <begin position="369"/>
        <end position="429"/>
    </location>
</feature>
<comment type="caution">
    <text evidence="3">The sequence shown here is derived from an EMBL/GenBank/DDBJ whole genome shotgun (WGS) entry which is preliminary data.</text>
</comment>
<feature type="region of interest" description="Disordered" evidence="1">
    <location>
        <begin position="539"/>
        <end position="559"/>
    </location>
</feature>
<protein>
    <recommendedName>
        <fullName evidence="2">F-box domain-containing protein</fullName>
    </recommendedName>
</protein>
<keyword evidence="4" id="KW-1185">Reference proteome</keyword>